<evidence type="ECO:0000313" key="15">
    <source>
        <dbReference type="Proteomes" id="UP000316925"/>
    </source>
</evidence>
<dbReference type="Gene3D" id="1.10.10.1800">
    <property type="entry name" value="tRNA uridine 5-carboxymethylaminomethyl modification enzyme MnmG/GidA"/>
    <property type="match status" value="1"/>
</dbReference>
<dbReference type="SUPFAM" id="SSF51905">
    <property type="entry name" value="FAD/NAD(P)-binding domain"/>
    <property type="match status" value="1"/>
</dbReference>
<dbReference type="PROSITE" id="PS01281">
    <property type="entry name" value="GIDA_2"/>
    <property type="match status" value="1"/>
</dbReference>
<proteinExistence type="inferred from homology"/>
<dbReference type="FunFam" id="1.10.150.570:FF:000001">
    <property type="entry name" value="tRNA uridine 5-carboxymethylaminomethyl modification enzyme MnmG"/>
    <property type="match status" value="1"/>
</dbReference>
<dbReference type="GO" id="GO:0002098">
    <property type="term" value="P:tRNA wobble uridine modification"/>
    <property type="evidence" value="ECO:0007669"/>
    <property type="project" value="InterPro"/>
</dbReference>
<dbReference type="Gene3D" id="1.10.150.570">
    <property type="entry name" value="GidA associated domain, C-terminal subdomain"/>
    <property type="match status" value="1"/>
</dbReference>
<comment type="subcellular location">
    <subcellularLocation>
        <location evidence="12">Cytoplasm</location>
    </subcellularLocation>
</comment>
<dbReference type="InterPro" id="IPR004416">
    <property type="entry name" value="MnmG"/>
</dbReference>
<dbReference type="Pfam" id="PF13932">
    <property type="entry name" value="SAM_GIDA_C"/>
    <property type="match status" value="1"/>
</dbReference>
<evidence type="ECO:0000256" key="2">
    <source>
        <dbReference type="ARBA" id="ARBA00003717"/>
    </source>
</evidence>
<dbReference type="InterPro" id="IPR047001">
    <property type="entry name" value="MnmG_C_subdom"/>
</dbReference>
<comment type="subunit">
    <text evidence="10 12">Homodimer. Heterotetramer of two MnmE and two MnmG subunits.</text>
</comment>
<evidence type="ECO:0000256" key="8">
    <source>
        <dbReference type="ARBA" id="ARBA00022827"/>
    </source>
</evidence>
<dbReference type="GO" id="GO:0030488">
    <property type="term" value="P:tRNA methylation"/>
    <property type="evidence" value="ECO:0007669"/>
    <property type="project" value="TreeGrafter"/>
</dbReference>
<dbReference type="Proteomes" id="UP000316925">
    <property type="component" value="Unassembled WGS sequence"/>
</dbReference>
<keyword evidence="7 12" id="KW-0819">tRNA processing</keyword>
<dbReference type="FunFam" id="3.50.50.60:FF:000002">
    <property type="entry name" value="tRNA uridine 5-carboxymethylaminomethyl modification enzyme MnmG"/>
    <property type="match status" value="1"/>
</dbReference>
<dbReference type="InterPro" id="IPR040131">
    <property type="entry name" value="MnmG_N"/>
</dbReference>
<dbReference type="PROSITE" id="PS01280">
    <property type="entry name" value="GIDA_1"/>
    <property type="match status" value="1"/>
</dbReference>
<evidence type="ECO:0000256" key="12">
    <source>
        <dbReference type="HAMAP-Rule" id="MF_00129"/>
    </source>
</evidence>
<gene>
    <name evidence="12 14" type="primary">mnmG</name>
    <name evidence="12" type="synonym">gidA</name>
    <name evidence="14" type="ORF">E3J33_02800</name>
</gene>
<name>A0A523YN96_UNCAE</name>
<evidence type="ECO:0000256" key="5">
    <source>
        <dbReference type="ARBA" id="ARBA00022490"/>
    </source>
</evidence>
<reference evidence="14 15" key="1">
    <citation type="submission" date="2019-03" db="EMBL/GenBank/DDBJ databases">
        <title>Metabolic potential of uncultured bacteria and archaea associated with petroleum seepage in deep-sea sediments.</title>
        <authorList>
            <person name="Dong X."/>
            <person name="Hubert C."/>
        </authorList>
    </citation>
    <scope>NUCLEOTIDE SEQUENCE [LARGE SCALE GENOMIC DNA]</scope>
    <source>
        <strain evidence="14">E29_bin28</strain>
    </source>
</reference>
<evidence type="ECO:0000256" key="10">
    <source>
        <dbReference type="ARBA" id="ARBA00025948"/>
    </source>
</evidence>
<dbReference type="InterPro" id="IPR036188">
    <property type="entry name" value="FAD/NAD-bd_sf"/>
</dbReference>
<evidence type="ECO:0000256" key="7">
    <source>
        <dbReference type="ARBA" id="ARBA00022694"/>
    </source>
</evidence>
<evidence type="ECO:0000256" key="11">
    <source>
        <dbReference type="ARBA" id="ARBA00031800"/>
    </source>
</evidence>
<keyword evidence="5 12" id="KW-0963">Cytoplasm</keyword>
<dbReference type="HAMAP" id="MF_00129">
    <property type="entry name" value="MnmG_GidA"/>
    <property type="match status" value="1"/>
</dbReference>
<keyword evidence="6 12" id="KW-0285">Flavoprotein</keyword>
<dbReference type="Pfam" id="PF21680">
    <property type="entry name" value="GIDA_C_1st"/>
    <property type="match status" value="1"/>
</dbReference>
<dbReference type="SMART" id="SM01228">
    <property type="entry name" value="GIDA_assoc_3"/>
    <property type="match status" value="1"/>
</dbReference>
<dbReference type="InterPro" id="IPR049312">
    <property type="entry name" value="GIDA_C_N"/>
</dbReference>
<dbReference type="PANTHER" id="PTHR11806:SF0">
    <property type="entry name" value="PROTEIN MTO1 HOMOLOG, MITOCHONDRIAL"/>
    <property type="match status" value="1"/>
</dbReference>
<dbReference type="InterPro" id="IPR020595">
    <property type="entry name" value="MnmG-rel_CS"/>
</dbReference>
<dbReference type="GO" id="GO:0050660">
    <property type="term" value="F:flavin adenine dinucleotide binding"/>
    <property type="evidence" value="ECO:0007669"/>
    <property type="project" value="UniProtKB-UniRule"/>
</dbReference>
<comment type="cofactor">
    <cofactor evidence="1 12">
        <name>FAD</name>
        <dbReference type="ChEBI" id="CHEBI:57692"/>
    </cofactor>
</comment>
<dbReference type="NCBIfam" id="TIGR00136">
    <property type="entry name" value="mnmG_gidA"/>
    <property type="match status" value="1"/>
</dbReference>
<dbReference type="PANTHER" id="PTHR11806">
    <property type="entry name" value="GLUCOSE INHIBITED DIVISION PROTEIN A"/>
    <property type="match status" value="1"/>
</dbReference>
<feature type="binding site" evidence="12">
    <location>
        <position position="126"/>
    </location>
    <ligand>
        <name>FAD</name>
        <dbReference type="ChEBI" id="CHEBI:57692"/>
    </ligand>
</feature>
<dbReference type="EMBL" id="SOIJ01000158">
    <property type="protein sequence ID" value="TET92963.1"/>
    <property type="molecule type" value="Genomic_DNA"/>
</dbReference>
<dbReference type="FunFam" id="1.10.10.1800:FF:000001">
    <property type="entry name" value="tRNA uridine 5-carboxymethylaminomethyl modification enzyme MnmG"/>
    <property type="match status" value="1"/>
</dbReference>
<protein>
    <recommendedName>
        <fullName evidence="4 12">tRNA uridine 5-carboxymethylaminomethyl modification enzyme MnmG</fullName>
    </recommendedName>
    <alternativeName>
        <fullName evidence="11 12">Glucose-inhibited division protein A</fullName>
    </alternativeName>
</protein>
<evidence type="ECO:0000256" key="1">
    <source>
        <dbReference type="ARBA" id="ARBA00001974"/>
    </source>
</evidence>
<feature type="binding site" evidence="12">
    <location>
        <position position="370"/>
    </location>
    <ligand>
        <name>FAD</name>
        <dbReference type="ChEBI" id="CHEBI:57692"/>
    </ligand>
</feature>
<dbReference type="AlphaFoldDB" id="A0A523YN96"/>
<feature type="binding site" evidence="12">
    <location>
        <position position="181"/>
    </location>
    <ligand>
        <name>FAD</name>
        <dbReference type="ChEBI" id="CHEBI:57692"/>
    </ligand>
</feature>
<evidence type="ECO:0000256" key="6">
    <source>
        <dbReference type="ARBA" id="ARBA00022630"/>
    </source>
</evidence>
<dbReference type="InterPro" id="IPR026904">
    <property type="entry name" value="MnmG_C"/>
</dbReference>
<evidence type="ECO:0000256" key="9">
    <source>
        <dbReference type="ARBA" id="ARBA00023027"/>
    </source>
</evidence>
<sequence>MSAYPKKYDVIVVGGGHAGIEASLASARLGCQTLLLSMNLDTIGFMSCNPAVGGIGKGQLVKEIDALGGEMGKAIDSTAIQFRRLNTKKGPAVQSSRAQADRQGYRLYMKWVLERQAGLDIKQALVDRILVKDGLVQGAQTHLGEKFSGKSVIITPGTFLNGLIHIGLINFPGGRMGDFPSVELSQSLRNLGFRLGRFKTGTCPRLDGKTVDFSCLDPQEGDKNPVPFSFSTPKINQSQVPCYITYTNSKTHRIIKGGLDRSPLYTGVIKATGVRYCPSIEDKVMRFPDKERHQIFLEPEGLETNEYYPNGLATSLPLDIQLKMLRTIKGLEKVEITRPGYGIEHDYVDPTHLKSTLETKLIRGLFLAGQINGTTGYEEAAAQGLVAGINAALMVLGKDPLILDRAEAYIGVLIDDLITRGTNEPYRMFTSRAEYRLLLREDNADLRLREKGYRIGLVEKAEYKKAEAKEKRVKDELDRLSSIRISPGSEVNQKLVSLGSRPIKHMVSLRDLLRRPEISYQGLGLFDEEVSKIEDGEAQQVEIQVMYDGYIKRQLQQVKNFKRMEKLKIPLDFDYEAIGSLSTEVKEKLSKIRPHSLGQASRISGVTPAAISVLMIYLKKLGKM</sequence>
<keyword evidence="9 12" id="KW-0520">NAD</keyword>
<feature type="domain" description="tRNA uridine 5-carboxymethylaminomethyl modification enzyme C-terminal subdomain" evidence="13">
    <location>
        <begin position="545"/>
        <end position="616"/>
    </location>
</feature>
<dbReference type="InterPro" id="IPR044920">
    <property type="entry name" value="MnmG_C_subdom_sf"/>
</dbReference>
<comment type="caution">
    <text evidence="14">The sequence shown here is derived from an EMBL/GenBank/DDBJ whole genome shotgun (WGS) entry which is preliminary data.</text>
</comment>
<dbReference type="InterPro" id="IPR002218">
    <property type="entry name" value="MnmG-rel"/>
</dbReference>
<feature type="binding site" evidence="12">
    <location>
        <begin position="14"/>
        <end position="19"/>
    </location>
    <ligand>
        <name>FAD</name>
        <dbReference type="ChEBI" id="CHEBI:57692"/>
    </ligand>
</feature>
<evidence type="ECO:0000259" key="13">
    <source>
        <dbReference type="SMART" id="SM01228"/>
    </source>
</evidence>
<evidence type="ECO:0000313" key="14">
    <source>
        <dbReference type="EMBL" id="TET92963.1"/>
    </source>
</evidence>
<feature type="binding site" evidence="12">
    <location>
        <begin position="273"/>
        <end position="287"/>
    </location>
    <ligand>
        <name>NAD(+)</name>
        <dbReference type="ChEBI" id="CHEBI:57540"/>
    </ligand>
</feature>
<organism evidence="14 15">
    <name type="scientific">Aerophobetes bacterium</name>
    <dbReference type="NCBI Taxonomy" id="2030807"/>
    <lineage>
        <taxon>Bacteria</taxon>
        <taxon>Candidatus Aerophobota</taxon>
    </lineage>
</organism>
<evidence type="ECO:0000256" key="3">
    <source>
        <dbReference type="ARBA" id="ARBA00007653"/>
    </source>
</evidence>
<dbReference type="GO" id="GO:0005829">
    <property type="term" value="C:cytosol"/>
    <property type="evidence" value="ECO:0007669"/>
    <property type="project" value="TreeGrafter"/>
</dbReference>
<keyword evidence="8 12" id="KW-0274">FAD</keyword>
<dbReference type="Gene3D" id="3.50.50.60">
    <property type="entry name" value="FAD/NAD(P)-binding domain"/>
    <property type="match status" value="2"/>
</dbReference>
<evidence type="ECO:0000256" key="4">
    <source>
        <dbReference type="ARBA" id="ARBA00020461"/>
    </source>
</evidence>
<dbReference type="Pfam" id="PF01134">
    <property type="entry name" value="GIDA"/>
    <property type="match status" value="1"/>
</dbReference>
<accession>A0A523YN96</accession>
<comment type="function">
    <text evidence="2 12">NAD-binding protein involved in the addition of a carboxymethylaminomethyl (cmnm) group at the wobble position (U34) of certain tRNAs, forming tRNA-cmnm(5)s(2)U34.</text>
</comment>
<comment type="similarity">
    <text evidence="3 12">Belongs to the MnmG family.</text>
</comment>